<name>A0ABV4TV67_9GAMM</name>
<sequence>MTDNGDNILNFEDIRAIEQEFLKWQCRIRQHAVRENGGRPEEGMQPWVTLADHEEPVTRIITLLIKKQPQDDNARLQFINKKTIDPQERYKKGLEHLQEWFYQYPDEFSDRLTALFGPESELAARLRQDRQCILHFADRHRKYRFPCKVTALKPEDPAFEATYWHNALFNPEMPAGVQVLAFDPYWNRVEADPDPSAARG</sequence>
<comment type="caution">
    <text evidence="1">The sequence shown here is derived from an EMBL/GenBank/DDBJ whole genome shotgun (WGS) entry which is preliminary data.</text>
</comment>
<evidence type="ECO:0000313" key="1">
    <source>
        <dbReference type="EMBL" id="MFA9461207.1"/>
    </source>
</evidence>
<protein>
    <submittedName>
        <fullName evidence="1">Uncharacterized protein</fullName>
    </submittedName>
</protein>
<gene>
    <name evidence="1" type="ORF">ACERLL_10255</name>
</gene>
<dbReference type="EMBL" id="JBGUAW010000006">
    <property type="protein sequence ID" value="MFA9461207.1"/>
    <property type="molecule type" value="Genomic_DNA"/>
</dbReference>
<keyword evidence="2" id="KW-1185">Reference proteome</keyword>
<reference evidence="1 2" key="1">
    <citation type="submission" date="2024-08" db="EMBL/GenBank/DDBJ databases">
        <title>Whole-genome sequencing of halo(alkali)philic microorganisms from hypersaline lakes.</title>
        <authorList>
            <person name="Sorokin D.Y."/>
            <person name="Merkel A.Y."/>
            <person name="Messina E."/>
            <person name="Yakimov M."/>
        </authorList>
    </citation>
    <scope>NUCLEOTIDE SEQUENCE [LARGE SCALE GENOMIC DNA]</scope>
    <source>
        <strain evidence="1 2">Cl-TMA</strain>
    </source>
</reference>
<accession>A0ABV4TV67</accession>
<proteinExistence type="predicted"/>
<dbReference type="RefSeq" id="WP_373655993.1">
    <property type="nucleotide sequence ID" value="NZ_JBGUAW010000006.1"/>
</dbReference>
<dbReference type="Proteomes" id="UP001575181">
    <property type="component" value="Unassembled WGS sequence"/>
</dbReference>
<organism evidence="1 2">
    <name type="scientific">Thiohalorhabdus methylotrophus</name>
    <dbReference type="NCBI Taxonomy" id="3242694"/>
    <lineage>
        <taxon>Bacteria</taxon>
        <taxon>Pseudomonadati</taxon>
        <taxon>Pseudomonadota</taxon>
        <taxon>Gammaproteobacteria</taxon>
        <taxon>Thiohalorhabdales</taxon>
        <taxon>Thiohalorhabdaceae</taxon>
        <taxon>Thiohalorhabdus</taxon>
    </lineage>
</organism>
<evidence type="ECO:0000313" key="2">
    <source>
        <dbReference type="Proteomes" id="UP001575181"/>
    </source>
</evidence>